<name>A0A8H3FVU8_9LECA</name>
<proteinExistence type="predicted"/>
<feature type="region of interest" description="Disordered" evidence="1">
    <location>
        <begin position="246"/>
        <end position="281"/>
    </location>
</feature>
<feature type="compositionally biased region" description="Polar residues" evidence="1">
    <location>
        <begin position="78"/>
        <end position="91"/>
    </location>
</feature>
<comment type="caution">
    <text evidence="2">The sequence shown here is derived from an EMBL/GenBank/DDBJ whole genome shotgun (WGS) entry which is preliminary data.</text>
</comment>
<gene>
    <name evidence="2" type="ORF">IMSHALPRED_008688</name>
</gene>
<evidence type="ECO:0000313" key="3">
    <source>
        <dbReference type="Proteomes" id="UP000664534"/>
    </source>
</evidence>
<dbReference type="Proteomes" id="UP000664534">
    <property type="component" value="Unassembled WGS sequence"/>
</dbReference>
<evidence type="ECO:0000313" key="2">
    <source>
        <dbReference type="EMBL" id="CAF9931684.1"/>
    </source>
</evidence>
<dbReference type="OrthoDB" id="5416572at2759"/>
<evidence type="ECO:0000256" key="1">
    <source>
        <dbReference type="SAM" id="MobiDB-lite"/>
    </source>
</evidence>
<sequence length="360" mass="40820">MSSWDLSLRNTGHQPKLMGQHPTMVQNQFHSTLSFGGIIYPITPASRDRFNMFQNQKANSDSQPAPPVHTKVHAGLHKSSSPKVQHNSLSLDTKRVPPNSDVWTAVSDWLATSQTFEKPPKPASVTEAAPRPRPSKEHWLQLSKGLHLRIEARSKQPQAPIGSEYGYGNHAISRGLCDAPSPADELNRIPYEVLRVLTPKTIGLPKKRMRRTRSIEADISAVGEELGKQKRELEKQEQREAVEVTQAAEAAESKEADEAVRARETAERIETQKKKEKEDDDDAVKAKAKKLATDTMATFKRARERRMYVEERAREIHENMLLCKPFDVDAVRREFEEEEVRYVKDRVRGLGFAEKEGMDE</sequence>
<reference evidence="2" key="1">
    <citation type="submission" date="2021-03" db="EMBL/GenBank/DDBJ databases">
        <authorList>
            <person name="Tagirdzhanova G."/>
        </authorList>
    </citation>
    <scope>NUCLEOTIDE SEQUENCE</scope>
</reference>
<accession>A0A8H3FVU8</accession>
<dbReference type="EMBL" id="CAJPDT010000062">
    <property type="protein sequence ID" value="CAF9931684.1"/>
    <property type="molecule type" value="Genomic_DNA"/>
</dbReference>
<feature type="region of interest" description="Disordered" evidence="1">
    <location>
        <begin position="56"/>
        <end position="95"/>
    </location>
</feature>
<dbReference type="AlphaFoldDB" id="A0A8H3FVU8"/>
<feature type="compositionally biased region" description="Basic and acidic residues" evidence="1">
    <location>
        <begin position="251"/>
        <end position="277"/>
    </location>
</feature>
<protein>
    <submittedName>
        <fullName evidence="2">Uncharacterized protein</fullName>
    </submittedName>
</protein>
<keyword evidence="3" id="KW-1185">Reference proteome</keyword>
<organism evidence="2 3">
    <name type="scientific">Imshaugia aleurites</name>
    <dbReference type="NCBI Taxonomy" id="172621"/>
    <lineage>
        <taxon>Eukaryota</taxon>
        <taxon>Fungi</taxon>
        <taxon>Dikarya</taxon>
        <taxon>Ascomycota</taxon>
        <taxon>Pezizomycotina</taxon>
        <taxon>Lecanoromycetes</taxon>
        <taxon>OSLEUM clade</taxon>
        <taxon>Lecanoromycetidae</taxon>
        <taxon>Lecanorales</taxon>
        <taxon>Lecanorineae</taxon>
        <taxon>Parmeliaceae</taxon>
        <taxon>Imshaugia</taxon>
    </lineage>
</organism>
<feature type="region of interest" description="Disordered" evidence="1">
    <location>
        <begin position="114"/>
        <end position="137"/>
    </location>
</feature>